<dbReference type="EMBL" id="JAJSOW010000101">
    <property type="protein sequence ID" value="KAI9180605.1"/>
    <property type="molecule type" value="Genomic_DNA"/>
</dbReference>
<evidence type="ECO:0000256" key="1">
    <source>
        <dbReference type="SAM" id="MobiDB-lite"/>
    </source>
</evidence>
<feature type="region of interest" description="Disordered" evidence="1">
    <location>
        <begin position="1"/>
        <end position="31"/>
    </location>
</feature>
<reference evidence="2" key="1">
    <citation type="journal article" date="2022" name="Plant J.">
        <title>Strategies of tolerance reflected in two North American maple genomes.</title>
        <authorList>
            <person name="McEvoy S.L."/>
            <person name="Sezen U.U."/>
            <person name="Trouern-Trend A."/>
            <person name="McMahon S.M."/>
            <person name="Schaberg P.G."/>
            <person name="Yang J."/>
            <person name="Wegrzyn J.L."/>
            <person name="Swenson N.G."/>
        </authorList>
    </citation>
    <scope>NUCLEOTIDE SEQUENCE</scope>
    <source>
        <strain evidence="2">91603</strain>
    </source>
</reference>
<evidence type="ECO:0000313" key="2">
    <source>
        <dbReference type="EMBL" id="KAI9180605.1"/>
    </source>
</evidence>
<keyword evidence="3" id="KW-1185">Reference proteome</keyword>
<dbReference type="Proteomes" id="UP001064489">
    <property type="component" value="Chromosome 4"/>
</dbReference>
<reference evidence="2" key="2">
    <citation type="submission" date="2023-02" db="EMBL/GenBank/DDBJ databases">
        <authorList>
            <person name="Swenson N.G."/>
            <person name="Wegrzyn J.L."/>
            <person name="Mcevoy S.L."/>
        </authorList>
    </citation>
    <scope>NUCLEOTIDE SEQUENCE</scope>
    <source>
        <strain evidence="2">91603</strain>
        <tissue evidence="2">Leaf</tissue>
    </source>
</reference>
<evidence type="ECO:0000313" key="3">
    <source>
        <dbReference type="Proteomes" id="UP001064489"/>
    </source>
</evidence>
<name>A0AAD5NT66_ACENE</name>
<proteinExistence type="predicted"/>
<protein>
    <submittedName>
        <fullName evidence="2">Uncharacterized protein</fullName>
    </submittedName>
</protein>
<gene>
    <name evidence="2" type="ORF">LWI28_006468</name>
</gene>
<dbReference type="AlphaFoldDB" id="A0AAD5NT66"/>
<organism evidence="2 3">
    <name type="scientific">Acer negundo</name>
    <name type="common">Box elder</name>
    <dbReference type="NCBI Taxonomy" id="4023"/>
    <lineage>
        <taxon>Eukaryota</taxon>
        <taxon>Viridiplantae</taxon>
        <taxon>Streptophyta</taxon>
        <taxon>Embryophyta</taxon>
        <taxon>Tracheophyta</taxon>
        <taxon>Spermatophyta</taxon>
        <taxon>Magnoliopsida</taxon>
        <taxon>eudicotyledons</taxon>
        <taxon>Gunneridae</taxon>
        <taxon>Pentapetalae</taxon>
        <taxon>rosids</taxon>
        <taxon>malvids</taxon>
        <taxon>Sapindales</taxon>
        <taxon>Sapindaceae</taxon>
        <taxon>Hippocastanoideae</taxon>
        <taxon>Acereae</taxon>
        <taxon>Acer</taxon>
    </lineage>
</organism>
<sequence>MITIRSTRTRVQEIRGGDASGPRNRSNSDDQHSIIKDIVNHQVYAAVTLMEDEKLTALGLSDQRLFEATQSQSPYSVNQGRNRHLLLLFHRKRI</sequence>
<comment type="caution">
    <text evidence="2">The sequence shown here is derived from an EMBL/GenBank/DDBJ whole genome shotgun (WGS) entry which is preliminary data.</text>
</comment>
<accession>A0AAD5NT66</accession>